<sequence>MTIEQFIESISTIPYRSLEKEFDFARKNQALVTPHLLSILEKTLKSLDKEPAKHRSAHVIAIFLLALFREKAAYPLIIELLNKMPNSFEHRIFNDELEDMPNILASTFNGNIEPIYKLIENTNAYEFARIAAIDSLVALWHTKQISRESVLAYFDNLLTNNFNENANTGLQPWIIHSALRLYPEEVMNSIRLAFYFLGEDLYWSNDPLILPMEFETAMKKGKEYVFKNYLDKDNFHIITCLAEEFKDWYWFAPEPQYQIRAEQMLEPIEVIEEKIISEEEEIKEEDIMFVGDDKHMAYCHKLYGDFNEKGLQCLQDKYDTVHIKHAGELASELQYHASELQESIELMEQASRELIYGESPFSNNYKIDEQGDIGDFASELYQMASSIEDIIAQISKKLAPLGRLLPIGPDDDDDVIFHKEIEDWLDDPKGYQHGIHSYFD</sequence>
<evidence type="ECO:0000313" key="2">
    <source>
        <dbReference type="Proteomes" id="UP000192511"/>
    </source>
</evidence>
<organism evidence="1 2">
    <name type="scientific">Legionella anisa</name>
    <dbReference type="NCBI Taxonomy" id="28082"/>
    <lineage>
        <taxon>Bacteria</taxon>
        <taxon>Pseudomonadati</taxon>
        <taxon>Pseudomonadota</taxon>
        <taxon>Gammaproteobacteria</taxon>
        <taxon>Legionellales</taxon>
        <taxon>Legionellaceae</taxon>
        <taxon>Legionella</taxon>
    </lineage>
</organism>
<dbReference type="Proteomes" id="UP000192511">
    <property type="component" value="Unassembled WGS sequence"/>
</dbReference>
<dbReference type="GeneID" id="98067503"/>
<accession>A0AAX0X057</accession>
<proteinExistence type="predicted"/>
<name>A0AAX0X057_9GAMM</name>
<dbReference type="InterPro" id="IPR010602">
    <property type="entry name" value="DUF1186"/>
</dbReference>
<dbReference type="RefSeq" id="WP_019232991.1">
    <property type="nucleotide sequence ID" value="NZ_CAAAHR010000025.1"/>
</dbReference>
<keyword evidence="2" id="KW-1185">Reference proteome</keyword>
<evidence type="ECO:0000313" key="1">
    <source>
        <dbReference type="EMBL" id="PNL73855.1"/>
    </source>
</evidence>
<comment type="caution">
    <text evidence="1">The sequence shown here is derived from an EMBL/GenBank/DDBJ whole genome shotgun (WGS) entry which is preliminary data.</text>
</comment>
<reference evidence="1" key="1">
    <citation type="submission" date="2017-12" db="EMBL/GenBank/DDBJ databases">
        <title>FDA dAtabase for Regulatory Grade micrObial Sequences (FDA-ARGOS): Supporting development and validation of Infectious Disease Dx tests.</title>
        <authorList>
            <person name="Kerrigan L."/>
            <person name="Tallon L.J."/>
            <person name="Sadzewicz L."/>
            <person name="Sengamalay N."/>
            <person name="Ott S."/>
            <person name="Godinez A."/>
            <person name="Nagaraj S."/>
            <person name="Vavikolanu K."/>
            <person name="Vyas G."/>
            <person name="Nadendla S."/>
            <person name="Aluvathingal J."/>
            <person name="Sichtig H."/>
        </authorList>
    </citation>
    <scope>NUCLEOTIDE SEQUENCE [LARGE SCALE GENOMIC DNA]</scope>
    <source>
        <strain evidence="1">FDAARGOS_200</strain>
    </source>
</reference>
<protein>
    <submittedName>
        <fullName evidence="1">DUF1186 domain-containing protein</fullName>
    </submittedName>
</protein>
<dbReference type="Pfam" id="PF06685">
    <property type="entry name" value="DUF1186"/>
    <property type="match status" value="1"/>
</dbReference>
<gene>
    <name evidence="1" type="ORF">A6J39_000830</name>
</gene>
<dbReference type="EMBL" id="NBTX02000002">
    <property type="protein sequence ID" value="PNL73855.1"/>
    <property type="molecule type" value="Genomic_DNA"/>
</dbReference>
<dbReference type="AlphaFoldDB" id="A0AAX0X057"/>